<gene>
    <name evidence="1" type="ORF">PMAYCL1PPCAC_27709</name>
</gene>
<sequence>APLLKRANILGNFNEFLLSAIQFSLIESDISSFHLPEYEIGQISSEVRGIFLFHGGNGFAIAVLNHLLRHSHRVTEQLNTLLECLLDFLSIYWLSNDNR</sequence>
<proteinExistence type="predicted"/>
<evidence type="ECO:0000313" key="2">
    <source>
        <dbReference type="Proteomes" id="UP001328107"/>
    </source>
</evidence>
<feature type="non-terminal residue" evidence="1">
    <location>
        <position position="1"/>
    </location>
</feature>
<dbReference type="Proteomes" id="UP001328107">
    <property type="component" value="Unassembled WGS sequence"/>
</dbReference>
<keyword evidence="2" id="KW-1185">Reference proteome</keyword>
<reference evidence="2" key="1">
    <citation type="submission" date="2022-10" db="EMBL/GenBank/DDBJ databases">
        <title>Genome assembly of Pristionchus species.</title>
        <authorList>
            <person name="Yoshida K."/>
            <person name="Sommer R.J."/>
        </authorList>
    </citation>
    <scope>NUCLEOTIDE SEQUENCE [LARGE SCALE GENOMIC DNA]</scope>
    <source>
        <strain evidence="2">RS5460</strain>
    </source>
</reference>
<dbReference type="EMBL" id="BTRK01000006">
    <property type="protein sequence ID" value="GMR57514.1"/>
    <property type="molecule type" value="Genomic_DNA"/>
</dbReference>
<feature type="non-terminal residue" evidence="1">
    <location>
        <position position="99"/>
    </location>
</feature>
<comment type="caution">
    <text evidence="1">The sequence shown here is derived from an EMBL/GenBank/DDBJ whole genome shotgun (WGS) entry which is preliminary data.</text>
</comment>
<evidence type="ECO:0000313" key="1">
    <source>
        <dbReference type="EMBL" id="GMR57514.1"/>
    </source>
</evidence>
<accession>A0AAN5D6U8</accession>
<name>A0AAN5D6U8_9BILA</name>
<protein>
    <submittedName>
        <fullName evidence="1">Uncharacterized protein</fullName>
    </submittedName>
</protein>
<organism evidence="1 2">
    <name type="scientific">Pristionchus mayeri</name>
    <dbReference type="NCBI Taxonomy" id="1317129"/>
    <lineage>
        <taxon>Eukaryota</taxon>
        <taxon>Metazoa</taxon>
        <taxon>Ecdysozoa</taxon>
        <taxon>Nematoda</taxon>
        <taxon>Chromadorea</taxon>
        <taxon>Rhabditida</taxon>
        <taxon>Rhabditina</taxon>
        <taxon>Diplogasteromorpha</taxon>
        <taxon>Diplogasteroidea</taxon>
        <taxon>Neodiplogasteridae</taxon>
        <taxon>Pristionchus</taxon>
    </lineage>
</organism>
<dbReference type="AlphaFoldDB" id="A0AAN5D6U8"/>